<accession>A0ABV3R6Y1</accession>
<keyword evidence="2" id="KW-0378">Hydrolase</keyword>
<evidence type="ECO:0000313" key="5">
    <source>
        <dbReference type="EMBL" id="MEW9853864.1"/>
    </source>
</evidence>
<organism evidence="5 6">
    <name type="scientific">Novosphingobium rhizovicinum</name>
    <dbReference type="NCBI Taxonomy" id="3228928"/>
    <lineage>
        <taxon>Bacteria</taxon>
        <taxon>Pseudomonadati</taxon>
        <taxon>Pseudomonadota</taxon>
        <taxon>Alphaproteobacteria</taxon>
        <taxon>Sphingomonadales</taxon>
        <taxon>Sphingomonadaceae</taxon>
        <taxon>Novosphingobium</taxon>
    </lineage>
</organism>
<feature type="short sequence motif" description="GXSXG" evidence="2">
    <location>
        <begin position="54"/>
        <end position="58"/>
    </location>
</feature>
<dbReference type="Gene3D" id="3.40.1090.10">
    <property type="entry name" value="Cytosolic phospholipase A2 catalytic domain"/>
    <property type="match status" value="1"/>
</dbReference>
<comment type="caution">
    <text evidence="5">The sequence shown here is derived from an EMBL/GenBank/DDBJ whole genome shotgun (WGS) entry which is preliminary data.</text>
</comment>
<dbReference type="EMBL" id="JBFNXR010000017">
    <property type="protein sequence ID" value="MEW9853864.1"/>
    <property type="molecule type" value="Genomic_DNA"/>
</dbReference>
<evidence type="ECO:0000259" key="4">
    <source>
        <dbReference type="PROSITE" id="PS51635"/>
    </source>
</evidence>
<feature type="short sequence motif" description="DGA/G" evidence="2">
    <location>
        <begin position="354"/>
        <end position="356"/>
    </location>
</feature>
<evidence type="ECO:0000256" key="1">
    <source>
        <dbReference type="ARBA" id="ARBA00023098"/>
    </source>
</evidence>
<keyword evidence="3" id="KW-0812">Transmembrane</keyword>
<reference evidence="5 6" key="1">
    <citation type="submission" date="2024-06" db="EMBL/GenBank/DDBJ databases">
        <title>Novosphingobium rhizovicinus M1R2S20.</title>
        <authorList>
            <person name="Sun J.-Q."/>
        </authorList>
    </citation>
    <scope>NUCLEOTIDE SEQUENCE [LARGE SCALE GENOMIC DNA]</scope>
    <source>
        <strain evidence="5 6">M1R2S20</strain>
    </source>
</reference>
<feature type="active site" description="Nucleophile" evidence="2">
    <location>
        <position position="56"/>
    </location>
</feature>
<keyword evidence="3" id="KW-1133">Transmembrane helix</keyword>
<comment type="caution">
    <text evidence="2">Lacks conserved residue(s) required for the propagation of feature annotation.</text>
</comment>
<feature type="transmembrane region" description="Helical" evidence="3">
    <location>
        <begin position="154"/>
        <end position="174"/>
    </location>
</feature>
<feature type="domain" description="PNPLA" evidence="4">
    <location>
        <begin position="24"/>
        <end position="367"/>
    </location>
</feature>
<keyword evidence="1 2" id="KW-0443">Lipid metabolism</keyword>
<dbReference type="SUPFAM" id="SSF52151">
    <property type="entry name" value="FabD/lysophospholipase-like"/>
    <property type="match status" value="1"/>
</dbReference>
<evidence type="ECO:0000256" key="3">
    <source>
        <dbReference type="SAM" id="Phobius"/>
    </source>
</evidence>
<protein>
    <recommendedName>
        <fullName evidence="4">PNPLA domain-containing protein</fullName>
    </recommendedName>
</protein>
<dbReference type="InterPro" id="IPR002641">
    <property type="entry name" value="PNPLA_dom"/>
</dbReference>
<keyword evidence="6" id="KW-1185">Reference proteome</keyword>
<evidence type="ECO:0000256" key="2">
    <source>
        <dbReference type="PROSITE-ProRule" id="PRU01161"/>
    </source>
</evidence>
<evidence type="ECO:0000313" key="6">
    <source>
        <dbReference type="Proteomes" id="UP001556118"/>
    </source>
</evidence>
<keyword evidence="2" id="KW-0442">Lipid degradation</keyword>
<dbReference type="RefSeq" id="WP_367768324.1">
    <property type="nucleotide sequence ID" value="NZ_JBFNXR010000017.1"/>
</dbReference>
<proteinExistence type="predicted"/>
<gene>
    <name evidence="5" type="ORF">ABUH87_01530</name>
</gene>
<sequence>MRTDEKLPVYTAAMFASPTDECDIVMKGGVTSGIVYPYAILELARRYRFRSVGGTSAGAIAASLAVAAEYARTVRGDPAGFVRLQRYCDELPEHMPGLFQPEPRYRRLLAYLLRAQSGRSAWRLVAGLPSIAPVQAAVGAIAGAVTMWALRAGLAGILLGGIVGLVIALIAHALRLVRTDLPESDFGLCPGTDQPGGRGPALTTWLHAAIQEIAFGEDWQSSPPLTFGHLLGSSTDRQIDLRVITTNLGMGRPHTLPTLGILAAYSDPEWRRLFPGDVCDWIAARVTEPAHMPGLSSFPSSNDLPVLVAARMSLAFPLLFAAVPVHVRDFANAELQRATGATPAIQNRRILFADGGIRSNFPIHLFDALLPERPTFALSLDDLPPGMATGNQRVFIPATARHGFGLPARETGSLGGLFGSIVRAAKDWQDQLLSTMPGQRERIAHVLLSANEGGLNLTMPPERARALMHRGLEVGRRFANNALDFDEHRWRRSLVAYDQLARMSDTVHQTWTDGFGSWLLRYLTHPKSYRRLTEDDRYHMHDSLGAVADLDGAFEPGIIDADRKLPLPVGILRVTAILSGRRRPAH</sequence>
<name>A0ABV3R6Y1_9SPHN</name>
<keyword evidence="3" id="KW-0472">Membrane</keyword>
<feature type="active site" description="Proton acceptor" evidence="2">
    <location>
        <position position="354"/>
    </location>
</feature>
<dbReference type="InterPro" id="IPR016035">
    <property type="entry name" value="Acyl_Trfase/lysoPLipase"/>
</dbReference>
<dbReference type="PROSITE" id="PS51635">
    <property type="entry name" value="PNPLA"/>
    <property type="match status" value="1"/>
</dbReference>
<dbReference type="Proteomes" id="UP001556118">
    <property type="component" value="Unassembled WGS sequence"/>
</dbReference>